<dbReference type="AlphaFoldDB" id="A0A0G3H7F8"/>
<dbReference type="PATRIC" id="fig|136857.5.peg.298"/>
<dbReference type="EC" id="1.1.1.27" evidence="9"/>
<name>A0A0G3H7F8_9CORY</name>
<evidence type="ECO:0000256" key="6">
    <source>
        <dbReference type="RuleBase" id="RU003369"/>
    </source>
</evidence>
<feature type="binding site" evidence="5">
    <location>
        <begin position="126"/>
        <end position="128"/>
    </location>
    <ligand>
        <name>NAD(+)</name>
        <dbReference type="ChEBI" id="CHEBI:57540"/>
    </ligand>
</feature>
<dbReference type="KEGG" id="cted:CTEST_01515"/>
<dbReference type="STRING" id="136857.CTEST_01515"/>
<feature type="domain" description="Lactate/malate dehydrogenase C-terminal" evidence="8">
    <location>
        <begin position="153"/>
        <end position="312"/>
    </location>
</feature>
<sequence length="316" mass="32685">MGNSLVVIGAGHVGSYVVADAAASGLFRDIAVIDLDEGVAHGEALDQHHATALPSRTNTHIHAGSYADCAGADVIIIAAGPSIIPDPDSPDGPPDRTLLTEHNSQVIRQVMGDIAAVTTEPVVIIITNPVDTLAYIAATEFGFPDGRVFGTGTMLDSARMRRLIGDRHGIDPSSVTGVMLGEHGLSAVPALSQINVSGMPLEELGLGEPYELEELASAVVSAAYEVFNAKGWTNAGVAQSAVLLARTVLLDERSVYPVSLPLTGQYGLTDVALSLPCVIGAGGVHTRLAPRITAEEQTRLAASASVIREAMARAGC</sequence>
<dbReference type="PANTHER" id="PTHR43128:SF16">
    <property type="entry name" value="L-LACTATE DEHYDROGENASE"/>
    <property type="match status" value="1"/>
</dbReference>
<evidence type="ECO:0000256" key="2">
    <source>
        <dbReference type="ARBA" id="ARBA00023002"/>
    </source>
</evidence>
<evidence type="ECO:0000256" key="4">
    <source>
        <dbReference type="PIRSR" id="PIRSR000102-1"/>
    </source>
</evidence>
<accession>A0A0G3H7F8</accession>
<evidence type="ECO:0000313" key="10">
    <source>
        <dbReference type="Proteomes" id="UP000035540"/>
    </source>
</evidence>
<organism evidence="9 10">
    <name type="scientific">Corynebacterium testudinoris</name>
    <dbReference type="NCBI Taxonomy" id="136857"/>
    <lineage>
        <taxon>Bacteria</taxon>
        <taxon>Bacillati</taxon>
        <taxon>Actinomycetota</taxon>
        <taxon>Actinomycetes</taxon>
        <taxon>Mycobacteriales</taxon>
        <taxon>Corynebacteriaceae</taxon>
        <taxon>Corynebacterium</taxon>
    </lineage>
</organism>
<dbReference type="Pfam" id="PF00056">
    <property type="entry name" value="Ldh_1_N"/>
    <property type="match status" value="1"/>
</dbReference>
<comment type="similarity">
    <text evidence="1">Belongs to the LDH/MDH superfamily. LDH family.</text>
</comment>
<dbReference type="SUPFAM" id="SSF51735">
    <property type="entry name" value="NAD(P)-binding Rossmann-fold domains"/>
    <property type="match status" value="1"/>
</dbReference>
<dbReference type="InterPro" id="IPR015955">
    <property type="entry name" value="Lactate_DH/Glyco_Ohase_4_C"/>
</dbReference>
<dbReference type="OrthoDB" id="9802969at2"/>
<gene>
    <name evidence="9" type="ORF">CTEST_01515</name>
</gene>
<dbReference type="InterPro" id="IPR001557">
    <property type="entry name" value="L-lactate/malate_DH"/>
</dbReference>
<evidence type="ECO:0000256" key="1">
    <source>
        <dbReference type="ARBA" id="ARBA00006054"/>
    </source>
</evidence>
<feature type="active site" description="Proton acceptor" evidence="4">
    <location>
        <position position="183"/>
    </location>
</feature>
<dbReference type="PANTHER" id="PTHR43128">
    <property type="entry name" value="L-2-HYDROXYCARBOXYLATE DEHYDROGENASE (NAD(P)(+))"/>
    <property type="match status" value="1"/>
</dbReference>
<dbReference type="Pfam" id="PF02866">
    <property type="entry name" value="Ldh_1_C"/>
    <property type="match status" value="1"/>
</dbReference>
<dbReference type="Proteomes" id="UP000035540">
    <property type="component" value="Chromosome"/>
</dbReference>
<feature type="domain" description="Lactate/malate dehydrogenase N-terminal" evidence="7">
    <location>
        <begin position="5"/>
        <end position="150"/>
    </location>
</feature>
<dbReference type="Gene3D" id="3.90.110.10">
    <property type="entry name" value="Lactate dehydrogenase/glycoside hydrolase, family 4, C-terminal"/>
    <property type="match status" value="1"/>
</dbReference>
<evidence type="ECO:0000259" key="7">
    <source>
        <dbReference type="Pfam" id="PF00056"/>
    </source>
</evidence>
<dbReference type="EMBL" id="CP011545">
    <property type="protein sequence ID" value="AKK07763.1"/>
    <property type="molecule type" value="Genomic_DNA"/>
</dbReference>
<dbReference type="GO" id="GO:0004459">
    <property type="term" value="F:L-lactate dehydrogenase (NAD+) activity"/>
    <property type="evidence" value="ECO:0007669"/>
    <property type="project" value="UniProtKB-EC"/>
</dbReference>
<feature type="binding site" evidence="5">
    <location>
        <position position="34"/>
    </location>
    <ligand>
        <name>NAD(+)</name>
        <dbReference type="ChEBI" id="CHEBI:57540"/>
    </ligand>
</feature>
<protein>
    <submittedName>
        <fullName evidence="9">Malate/lactate dehydrogenase</fullName>
        <ecNumber evidence="9">1.1.1.27</ecNumber>
    </submittedName>
</protein>
<keyword evidence="2 6" id="KW-0560">Oxidoreductase</keyword>
<dbReference type="PRINTS" id="PR00086">
    <property type="entry name" value="LLDHDRGNASE"/>
</dbReference>
<evidence type="ECO:0000313" key="9">
    <source>
        <dbReference type="EMBL" id="AKK07763.1"/>
    </source>
</evidence>
<dbReference type="PIRSF" id="PIRSF000102">
    <property type="entry name" value="Lac_mal_DH"/>
    <property type="match status" value="1"/>
</dbReference>
<dbReference type="InterPro" id="IPR036291">
    <property type="entry name" value="NAD(P)-bd_dom_sf"/>
</dbReference>
<dbReference type="InterPro" id="IPR022383">
    <property type="entry name" value="Lactate/malate_DH_C"/>
</dbReference>
<dbReference type="InterPro" id="IPR001236">
    <property type="entry name" value="Lactate/malate_DH_N"/>
</dbReference>
<dbReference type="RefSeq" id="WP_047252231.1">
    <property type="nucleotide sequence ID" value="NZ_CP011545.1"/>
</dbReference>
<keyword evidence="3 5" id="KW-0520">NAD</keyword>
<reference evidence="9 10" key="1">
    <citation type="journal article" date="2015" name="Genome Announc.">
        <title>Complete Genome Sequence of the Type Strain Corynebacterium testudinoris DSM 44614, Recovered from Necrotic Lesions in the Mouth of a Tortoise.</title>
        <authorList>
            <person name="Ruckert C."/>
            <person name="Kriete M."/>
            <person name="Jaenicke S."/>
            <person name="Winkler A."/>
            <person name="Tauch A."/>
        </authorList>
    </citation>
    <scope>NUCLEOTIDE SEQUENCE [LARGE SCALE GENOMIC DNA]</scope>
    <source>
        <strain evidence="9 10">DSM 44614</strain>
    </source>
</reference>
<keyword evidence="10" id="KW-1185">Reference proteome</keyword>
<evidence type="ECO:0000256" key="3">
    <source>
        <dbReference type="ARBA" id="ARBA00023027"/>
    </source>
</evidence>
<proteinExistence type="inferred from homology"/>
<feature type="binding site" evidence="5">
    <location>
        <position position="103"/>
    </location>
    <ligand>
        <name>NAD(+)</name>
        <dbReference type="ChEBI" id="CHEBI:57540"/>
    </ligand>
</feature>
<dbReference type="GO" id="GO:0006089">
    <property type="term" value="P:lactate metabolic process"/>
    <property type="evidence" value="ECO:0007669"/>
    <property type="project" value="TreeGrafter"/>
</dbReference>
<evidence type="ECO:0000256" key="5">
    <source>
        <dbReference type="PIRSR" id="PIRSR000102-3"/>
    </source>
</evidence>
<evidence type="ECO:0000259" key="8">
    <source>
        <dbReference type="Pfam" id="PF02866"/>
    </source>
</evidence>
<dbReference type="Gene3D" id="3.40.50.720">
    <property type="entry name" value="NAD(P)-binding Rossmann-like Domain"/>
    <property type="match status" value="1"/>
</dbReference>
<reference evidence="10" key="2">
    <citation type="submission" date="2015-05" db="EMBL/GenBank/DDBJ databases">
        <title>Complete genome sequence of Corynebacterium testudinoris DSM 44614, recovered from necrotic lesions in the mouth of a tortoise.</title>
        <authorList>
            <person name="Ruckert C."/>
            <person name="Albersmeier A."/>
            <person name="Winkler A."/>
            <person name="Tauch A."/>
        </authorList>
    </citation>
    <scope>NUCLEOTIDE SEQUENCE [LARGE SCALE GENOMIC DNA]</scope>
    <source>
        <strain evidence="10">DSM 44614</strain>
    </source>
</reference>
<feature type="binding site" evidence="5">
    <location>
        <begin position="9"/>
        <end position="14"/>
    </location>
    <ligand>
        <name>NAD(+)</name>
        <dbReference type="ChEBI" id="CHEBI:57540"/>
    </ligand>
</feature>
<dbReference type="SUPFAM" id="SSF56327">
    <property type="entry name" value="LDH C-terminal domain-like"/>
    <property type="match status" value="1"/>
</dbReference>